<evidence type="ECO:0000256" key="2">
    <source>
        <dbReference type="ARBA" id="ARBA00022574"/>
    </source>
</evidence>
<dbReference type="CDD" id="cd02440">
    <property type="entry name" value="AdoMet_MTases"/>
    <property type="match status" value="1"/>
</dbReference>
<dbReference type="PROSITE" id="PS50082">
    <property type="entry name" value="WD_REPEATS_2"/>
    <property type="match status" value="4"/>
</dbReference>
<name>A0A4S2JNH8_9HYME</name>
<evidence type="ECO:0000256" key="3">
    <source>
        <dbReference type="ARBA" id="ARBA00022737"/>
    </source>
</evidence>
<organism evidence="8 9">
    <name type="scientific">Temnothorax longispinosus</name>
    <dbReference type="NCBI Taxonomy" id="300112"/>
    <lineage>
        <taxon>Eukaryota</taxon>
        <taxon>Metazoa</taxon>
        <taxon>Ecdysozoa</taxon>
        <taxon>Arthropoda</taxon>
        <taxon>Hexapoda</taxon>
        <taxon>Insecta</taxon>
        <taxon>Pterygota</taxon>
        <taxon>Neoptera</taxon>
        <taxon>Endopterygota</taxon>
        <taxon>Hymenoptera</taxon>
        <taxon>Apocrita</taxon>
        <taxon>Aculeata</taxon>
        <taxon>Formicoidea</taxon>
        <taxon>Formicidae</taxon>
        <taxon>Myrmicinae</taxon>
        <taxon>Temnothorax</taxon>
    </lineage>
</organism>
<dbReference type="PROSITE" id="PS00678">
    <property type="entry name" value="WD_REPEATS_1"/>
    <property type="match status" value="1"/>
</dbReference>
<dbReference type="FunFam" id="3.40.50.150:FF:000725">
    <property type="entry name" value="Glutathione S-transferase, C-terminal domain-containing"/>
    <property type="match status" value="1"/>
</dbReference>
<dbReference type="InterPro" id="IPR019775">
    <property type="entry name" value="WD40_repeat_CS"/>
</dbReference>
<dbReference type="InterPro" id="IPR015943">
    <property type="entry name" value="WD40/YVTN_repeat-like_dom_sf"/>
</dbReference>
<feature type="repeat" description="WD" evidence="5">
    <location>
        <begin position="368"/>
        <end position="400"/>
    </location>
</feature>
<feature type="repeat" description="WD" evidence="5">
    <location>
        <begin position="141"/>
        <end position="182"/>
    </location>
</feature>
<dbReference type="STRING" id="300112.A0A4S2JNH8"/>
<keyword evidence="9" id="KW-1185">Reference proteome</keyword>
<evidence type="ECO:0000313" key="9">
    <source>
        <dbReference type="Proteomes" id="UP000310200"/>
    </source>
</evidence>
<dbReference type="Pfam" id="PF13679">
    <property type="entry name" value="Methyltransf_32"/>
    <property type="match status" value="1"/>
</dbReference>
<dbReference type="CDD" id="cd00200">
    <property type="entry name" value="WD40"/>
    <property type="match status" value="1"/>
</dbReference>
<evidence type="ECO:0000256" key="4">
    <source>
        <dbReference type="ARBA" id="ARBA00023242"/>
    </source>
</evidence>
<dbReference type="FunFam" id="2.130.10.10:FF:000509">
    <property type="entry name" value="U3 small nucleolar RNA-interacting protein"/>
    <property type="match status" value="1"/>
</dbReference>
<dbReference type="PROSITE" id="PS50294">
    <property type="entry name" value="WD_REPEATS_REGION"/>
    <property type="match status" value="3"/>
</dbReference>
<dbReference type="PANTHER" id="PTHR19865:SF0">
    <property type="entry name" value="U3 SMALL NUCLEOLAR RNA-INTERACTING PROTEIN 2"/>
    <property type="match status" value="1"/>
</dbReference>
<evidence type="ECO:0000313" key="8">
    <source>
        <dbReference type="EMBL" id="TGZ36177.1"/>
    </source>
</evidence>
<dbReference type="GO" id="GO:0034511">
    <property type="term" value="F:U3 snoRNA binding"/>
    <property type="evidence" value="ECO:0007669"/>
    <property type="project" value="InterPro"/>
</dbReference>
<comment type="subcellular location">
    <subcellularLocation>
        <location evidence="1">Nucleus</location>
    </subcellularLocation>
</comment>
<dbReference type="Pfam" id="PF00400">
    <property type="entry name" value="WD40"/>
    <property type="match status" value="5"/>
</dbReference>
<evidence type="ECO:0000256" key="5">
    <source>
        <dbReference type="PROSITE-ProRule" id="PRU00221"/>
    </source>
</evidence>
<evidence type="ECO:0000259" key="7">
    <source>
        <dbReference type="Pfam" id="PF13679"/>
    </source>
</evidence>
<gene>
    <name evidence="8" type="ORF">DBV15_07232</name>
</gene>
<dbReference type="InterPro" id="IPR029063">
    <property type="entry name" value="SAM-dependent_MTases_sf"/>
</dbReference>
<proteinExistence type="predicted"/>
<dbReference type="Gene3D" id="3.40.50.150">
    <property type="entry name" value="Vaccinia Virus protein VP39"/>
    <property type="match status" value="1"/>
</dbReference>
<dbReference type="InterPro" id="IPR025714">
    <property type="entry name" value="Methyltranfer_dom"/>
</dbReference>
<feature type="repeat" description="WD" evidence="5">
    <location>
        <begin position="275"/>
        <end position="316"/>
    </location>
</feature>
<protein>
    <submittedName>
        <fullName evidence="8">Glutathione S-transferase C-terminal domain-containing protein-like protein</fullName>
    </submittedName>
</protein>
<evidence type="ECO:0000256" key="1">
    <source>
        <dbReference type="ARBA" id="ARBA00004123"/>
    </source>
</evidence>
<dbReference type="SUPFAM" id="SSF53335">
    <property type="entry name" value="S-adenosyl-L-methionine-dependent methyltransferases"/>
    <property type="match status" value="1"/>
</dbReference>
<keyword evidence="4" id="KW-0539">Nucleus</keyword>
<dbReference type="PANTHER" id="PTHR19865">
    <property type="entry name" value="U3 SMALL NUCLEOLAR RNA INTERACTING PROTEIN 2"/>
    <property type="match status" value="1"/>
</dbReference>
<feature type="domain" description="Methyltransferase" evidence="7">
    <location>
        <begin position="765"/>
        <end position="884"/>
    </location>
</feature>
<dbReference type="InterPro" id="IPR020472">
    <property type="entry name" value="WD40_PAC1"/>
</dbReference>
<dbReference type="Proteomes" id="UP000310200">
    <property type="component" value="Unassembled WGS sequence"/>
</dbReference>
<dbReference type="InterPro" id="IPR039241">
    <property type="entry name" value="Rrp9-like"/>
</dbReference>
<keyword evidence="3" id="KW-0677">Repeat</keyword>
<dbReference type="Gene3D" id="2.130.10.10">
    <property type="entry name" value="YVTN repeat-like/Quinoprotein amine dehydrogenase"/>
    <property type="match status" value="1"/>
</dbReference>
<sequence>MSFFIRSSARGGGPQKRKLNGHFSKTSKAQSTSKQLRKSKKPKFDDNESIASTDEELAEENLRNEAQSETEEEEETAQEKRVRLVKKRLQEIEEEEKDRAEFEEGAVARRLREEYLEEKGRLRKTIAINYVGHSELTTLRCKEHKLSITCICLSSDGNILYSGSKDGSLAKWSIKEKVKLKAIRGNRGKTKPGMKSVRCLAISTDGKFFVVGDSGCKDIKVLCGDTLNHIKNLQGHRGPVSGLIFRKDTHTLYSASEDKSVKVWNLDDMAYVESLFGHQSAITSIDALSRERAITSGGFDGSIRIWKIVEESQLIFNAHNGGSSIDAVKLINEENFFSGGDDGQLCVWGCMKKKPLCSVPEAHGKDETNGQPMWISSIATLLNTDLVASGSRDGTVKLWQCGENFRSLNPLFEVKLAGFINALAFTPDGNHLIAGVGKEHRNGVCECWESRVDVEEYTSTARLKKAQRGREMNEVYLAIYSTADLCLAPIETVVTLFTIKYCESSISIKLIPSKQDLTEQAYTIDLTNFVYEIVNVSEVPCYASSCELPNVAVNEDSCMAGLCTVLRQIVKSASPEYSTHDCNKLLGFKGSCLMACSEASVWTKFCEIDLILTLKSLDTKDLEKSELPVSLARFECHMSQPVRLHNLYKYKMCKKFAALDITRQDKTGLPEHTYAEDALHYTLPVVVNESLYKSDPKRYKPKNRIYTRQDDIEHSLQLVEGMKISMQLDVKPFGVEVNLDWSDVPFDATPEGGSLPLSRLRRKQEQLQNLCKPVLKLAKAGDTIVDFCSGSGHLGILIAYLLPRCTVILLENKEESLNRAKKRVQRLSLTNVKFCQCNLDYFKGDFDIGTSLHACGLATDLVIQCCIRKNAIFVCCPCCYGSLQDCHQLTYPRSEVFKECVNNKEYSYLSHAADQTHDELNVKTKQGYRCMTVIDTDRKLFAEQFGYKVHLGLVLVLYTIPS</sequence>
<dbReference type="GO" id="GO:0032040">
    <property type="term" value="C:small-subunit processome"/>
    <property type="evidence" value="ECO:0007669"/>
    <property type="project" value="TreeGrafter"/>
</dbReference>
<keyword evidence="2 5" id="KW-0853">WD repeat</keyword>
<dbReference type="EMBL" id="QBLH01003688">
    <property type="protein sequence ID" value="TGZ36177.1"/>
    <property type="molecule type" value="Genomic_DNA"/>
</dbReference>
<evidence type="ECO:0000256" key="6">
    <source>
        <dbReference type="SAM" id="MobiDB-lite"/>
    </source>
</evidence>
<feature type="repeat" description="WD" evidence="5">
    <location>
        <begin position="233"/>
        <end position="274"/>
    </location>
</feature>
<dbReference type="PRINTS" id="PR00320">
    <property type="entry name" value="GPROTEINBRPT"/>
</dbReference>
<dbReference type="GO" id="GO:0016740">
    <property type="term" value="F:transferase activity"/>
    <property type="evidence" value="ECO:0007669"/>
    <property type="project" value="UniProtKB-KW"/>
</dbReference>
<dbReference type="AlphaFoldDB" id="A0A4S2JNH8"/>
<keyword evidence="8" id="KW-0808">Transferase</keyword>
<dbReference type="InterPro" id="IPR001680">
    <property type="entry name" value="WD40_rpt"/>
</dbReference>
<feature type="region of interest" description="Disordered" evidence="6">
    <location>
        <begin position="1"/>
        <end position="80"/>
    </location>
</feature>
<dbReference type="SUPFAM" id="SSF50978">
    <property type="entry name" value="WD40 repeat-like"/>
    <property type="match status" value="1"/>
</dbReference>
<reference evidence="8 9" key="1">
    <citation type="journal article" date="2019" name="Philos. Trans. R. Soc. Lond., B, Biol. Sci.">
        <title>Ant behaviour and brain gene expression of defending hosts depend on the ecological success of the intruding social parasite.</title>
        <authorList>
            <person name="Kaur R."/>
            <person name="Stoldt M."/>
            <person name="Jongepier E."/>
            <person name="Feldmeyer B."/>
            <person name="Menzel F."/>
            <person name="Bornberg-Bauer E."/>
            <person name="Foitzik S."/>
        </authorList>
    </citation>
    <scope>NUCLEOTIDE SEQUENCE [LARGE SCALE GENOMIC DNA]</scope>
    <source>
        <tissue evidence="8">Whole body</tissue>
    </source>
</reference>
<dbReference type="SMART" id="SM00320">
    <property type="entry name" value="WD40"/>
    <property type="match status" value="7"/>
</dbReference>
<dbReference type="InterPro" id="IPR036322">
    <property type="entry name" value="WD40_repeat_dom_sf"/>
</dbReference>
<feature type="compositionally biased region" description="Low complexity" evidence="6">
    <location>
        <begin position="24"/>
        <end position="34"/>
    </location>
</feature>
<accession>A0A4S2JNH8</accession>
<comment type="caution">
    <text evidence="8">The sequence shown here is derived from an EMBL/GenBank/DDBJ whole genome shotgun (WGS) entry which is preliminary data.</text>
</comment>